<dbReference type="PANTHER" id="PTHR30069:SF40">
    <property type="entry name" value="TONB-DEPENDENT RECEPTOR NMB0964-RELATED"/>
    <property type="match status" value="1"/>
</dbReference>
<keyword evidence="6 8" id="KW-0472">Membrane</keyword>
<dbReference type="PANTHER" id="PTHR30069">
    <property type="entry name" value="TONB-DEPENDENT OUTER MEMBRANE RECEPTOR"/>
    <property type="match status" value="1"/>
</dbReference>
<dbReference type="SUPFAM" id="SSF56935">
    <property type="entry name" value="Porins"/>
    <property type="match status" value="1"/>
</dbReference>
<proteinExistence type="inferred from homology"/>
<evidence type="ECO:0000256" key="6">
    <source>
        <dbReference type="ARBA" id="ARBA00023136"/>
    </source>
</evidence>
<evidence type="ECO:0000259" key="12">
    <source>
        <dbReference type="Pfam" id="PF00593"/>
    </source>
</evidence>
<keyword evidence="4 8" id="KW-0812">Transmembrane</keyword>
<keyword evidence="14" id="KW-0675">Receptor</keyword>
<evidence type="ECO:0000256" key="5">
    <source>
        <dbReference type="ARBA" id="ARBA00023077"/>
    </source>
</evidence>
<dbReference type="Gene3D" id="2.170.130.10">
    <property type="entry name" value="TonB-dependent receptor, plug domain"/>
    <property type="match status" value="1"/>
</dbReference>
<evidence type="ECO:0000256" key="11">
    <source>
        <dbReference type="SAM" id="SignalP"/>
    </source>
</evidence>
<dbReference type="EMBL" id="QFPX01000003">
    <property type="protein sequence ID" value="PZQ56632.1"/>
    <property type="molecule type" value="Genomic_DNA"/>
</dbReference>
<dbReference type="GO" id="GO:0044718">
    <property type="term" value="P:siderophore transmembrane transport"/>
    <property type="evidence" value="ECO:0007669"/>
    <property type="project" value="TreeGrafter"/>
</dbReference>
<organism evidence="14 15">
    <name type="scientific">Novosphingobium pentaromativorans</name>
    <dbReference type="NCBI Taxonomy" id="205844"/>
    <lineage>
        <taxon>Bacteria</taxon>
        <taxon>Pseudomonadati</taxon>
        <taxon>Pseudomonadota</taxon>
        <taxon>Alphaproteobacteria</taxon>
        <taxon>Sphingomonadales</taxon>
        <taxon>Sphingomonadaceae</taxon>
        <taxon>Novosphingobium</taxon>
    </lineage>
</organism>
<keyword evidence="3 8" id="KW-1134">Transmembrane beta strand</keyword>
<dbReference type="Gene3D" id="2.40.170.20">
    <property type="entry name" value="TonB-dependent receptor, beta-barrel domain"/>
    <property type="match status" value="1"/>
</dbReference>
<dbReference type="GO" id="GO:0015344">
    <property type="term" value="F:siderophore uptake transmembrane transporter activity"/>
    <property type="evidence" value="ECO:0007669"/>
    <property type="project" value="TreeGrafter"/>
</dbReference>
<evidence type="ECO:0000256" key="7">
    <source>
        <dbReference type="ARBA" id="ARBA00023237"/>
    </source>
</evidence>
<gene>
    <name evidence="14" type="ORF">DI555_04590</name>
</gene>
<sequence>MSARLFHRLAHRSAVSLLALIPATAFAEAPAPQGREILVTSAPLEETADETVTPVITLSGDELAHRRQGTLGETLSGQPGIHFDNFGGGASRPVIRGQTSPRVQVLSDSTNVQDASGISADHAITGEPLLLRGIEVLRGPSALLYGGGAIGGAVNLLDTKIPTAVPERGVSGSAEARLGTGDDERSAVGGVTLGTGALALRVEGAHRETDDYRVPGAFGEKHVPGSWSESSTFSAGGSWVGPDGYLGFAYTRVRSKYGLPGHSHEYEDCHTHGPSLHCGSHDHGEDDHDHEEEGHDHDHDHDHEHEDESLFVKLRSERFDVRSDYRDPLPGFERVRFRMAHTTYRHDEIEHDEIATTYRNKAFDLRFELTHKPLAGFRGVLGVQHSDSTFSGIHSVIENGQTQYTPFDIDNTALFLHESRDFGPVRIEAALRKEWQNIRPQTALTTFMPAKSHDPFSVSASALWKVAEGYSLALSLARSQRAPNVQELYAFGPHFASNTYEIGMVTGRTFEGMASTENRLETGKSVNLTFRKTSGATTFTVGAYHQKVDNYIFGQTLDQYEDFRLIHYVAADATFTGVDGEVRHQVIPELGVAIFGDYVRAKLKNDLGNLPRIPPGRLGTRIDGAVGPFSAQAEYYRTFRQDRIADFETETPGYDMLNLTLSYKLDLGTDRWAELFARGTNLTNSFALNHASFVKDASPLRGRNFVFGLRTAF</sequence>
<comment type="caution">
    <text evidence="14">The sequence shown here is derived from an EMBL/GenBank/DDBJ whole genome shotgun (WGS) entry which is preliminary data.</text>
</comment>
<dbReference type="Proteomes" id="UP000249082">
    <property type="component" value="Unassembled WGS sequence"/>
</dbReference>
<feature type="domain" description="TonB-dependent receptor plug" evidence="13">
    <location>
        <begin position="49"/>
        <end position="153"/>
    </location>
</feature>
<evidence type="ECO:0000256" key="10">
    <source>
        <dbReference type="SAM" id="MobiDB-lite"/>
    </source>
</evidence>
<evidence type="ECO:0000313" key="15">
    <source>
        <dbReference type="Proteomes" id="UP000249082"/>
    </source>
</evidence>
<feature type="signal peptide" evidence="11">
    <location>
        <begin position="1"/>
        <end position="27"/>
    </location>
</feature>
<comment type="similarity">
    <text evidence="8 9">Belongs to the TonB-dependent receptor family.</text>
</comment>
<evidence type="ECO:0000313" key="14">
    <source>
        <dbReference type="EMBL" id="PZQ56632.1"/>
    </source>
</evidence>
<keyword evidence="2 8" id="KW-0813">Transport</keyword>
<dbReference type="InterPro" id="IPR012910">
    <property type="entry name" value="Plug_dom"/>
</dbReference>
<evidence type="ECO:0000256" key="9">
    <source>
        <dbReference type="RuleBase" id="RU003357"/>
    </source>
</evidence>
<dbReference type="PROSITE" id="PS52016">
    <property type="entry name" value="TONB_DEPENDENT_REC_3"/>
    <property type="match status" value="1"/>
</dbReference>
<evidence type="ECO:0000256" key="4">
    <source>
        <dbReference type="ARBA" id="ARBA00022692"/>
    </source>
</evidence>
<keyword evidence="11" id="KW-0732">Signal</keyword>
<evidence type="ECO:0000256" key="1">
    <source>
        <dbReference type="ARBA" id="ARBA00004571"/>
    </source>
</evidence>
<evidence type="ECO:0000256" key="2">
    <source>
        <dbReference type="ARBA" id="ARBA00022448"/>
    </source>
</evidence>
<dbReference type="InterPro" id="IPR037066">
    <property type="entry name" value="Plug_dom_sf"/>
</dbReference>
<feature type="compositionally biased region" description="Basic and acidic residues" evidence="10">
    <location>
        <begin position="279"/>
        <end position="308"/>
    </location>
</feature>
<dbReference type="Pfam" id="PF00593">
    <property type="entry name" value="TonB_dep_Rec_b-barrel"/>
    <property type="match status" value="1"/>
</dbReference>
<feature type="region of interest" description="Disordered" evidence="10">
    <location>
        <begin position="277"/>
        <end position="308"/>
    </location>
</feature>
<name>A0A2W5NST5_9SPHN</name>
<dbReference type="GO" id="GO:0009279">
    <property type="term" value="C:cell outer membrane"/>
    <property type="evidence" value="ECO:0007669"/>
    <property type="project" value="UniProtKB-SubCell"/>
</dbReference>
<feature type="chain" id="PRO_5015986089" evidence="11">
    <location>
        <begin position="28"/>
        <end position="713"/>
    </location>
</feature>
<dbReference type="Pfam" id="PF07715">
    <property type="entry name" value="Plug"/>
    <property type="match status" value="1"/>
</dbReference>
<keyword evidence="7 8" id="KW-0998">Cell outer membrane</keyword>
<dbReference type="InterPro" id="IPR036942">
    <property type="entry name" value="Beta-barrel_TonB_sf"/>
</dbReference>
<keyword evidence="5 9" id="KW-0798">TonB box</keyword>
<comment type="subcellular location">
    <subcellularLocation>
        <location evidence="1 8">Cell outer membrane</location>
        <topology evidence="1 8">Multi-pass membrane protein</topology>
    </subcellularLocation>
</comment>
<protein>
    <submittedName>
        <fullName evidence="14">TonB-dependent receptor</fullName>
    </submittedName>
</protein>
<accession>A0A2W5NST5</accession>
<reference evidence="14 15" key="1">
    <citation type="submission" date="2017-08" db="EMBL/GenBank/DDBJ databases">
        <title>Infants hospitalized years apart are colonized by the same room-sourced microbial strains.</title>
        <authorList>
            <person name="Brooks B."/>
            <person name="Olm M.R."/>
            <person name="Firek B.A."/>
            <person name="Baker R."/>
            <person name="Thomas B.C."/>
            <person name="Morowitz M.J."/>
            <person name="Banfield J.F."/>
        </authorList>
    </citation>
    <scope>NUCLEOTIDE SEQUENCE [LARGE SCALE GENOMIC DNA]</scope>
    <source>
        <strain evidence="14">S2_005_002_R2_33</strain>
    </source>
</reference>
<evidence type="ECO:0000256" key="3">
    <source>
        <dbReference type="ARBA" id="ARBA00022452"/>
    </source>
</evidence>
<dbReference type="AlphaFoldDB" id="A0A2W5NST5"/>
<evidence type="ECO:0000256" key="8">
    <source>
        <dbReference type="PROSITE-ProRule" id="PRU01360"/>
    </source>
</evidence>
<feature type="domain" description="TonB-dependent receptor-like beta-barrel" evidence="12">
    <location>
        <begin position="279"/>
        <end position="682"/>
    </location>
</feature>
<dbReference type="InterPro" id="IPR039426">
    <property type="entry name" value="TonB-dep_rcpt-like"/>
</dbReference>
<evidence type="ECO:0000259" key="13">
    <source>
        <dbReference type="Pfam" id="PF07715"/>
    </source>
</evidence>
<dbReference type="InterPro" id="IPR000531">
    <property type="entry name" value="Beta-barrel_TonB"/>
</dbReference>